<organism evidence="1 2">
    <name type="scientific">Brunnivagina elsteri CCALA 953</name>
    <dbReference type="NCBI Taxonomy" id="987040"/>
    <lineage>
        <taxon>Bacteria</taxon>
        <taxon>Bacillati</taxon>
        <taxon>Cyanobacteriota</taxon>
        <taxon>Cyanophyceae</taxon>
        <taxon>Nostocales</taxon>
        <taxon>Calotrichaceae</taxon>
        <taxon>Brunnivagina</taxon>
    </lineage>
</organism>
<name>A0A2A2TBT1_9CYAN</name>
<dbReference type="EMBL" id="NTFS01000458">
    <property type="protein sequence ID" value="PAX51161.1"/>
    <property type="molecule type" value="Genomic_DNA"/>
</dbReference>
<proteinExistence type="predicted"/>
<evidence type="ECO:0000313" key="1">
    <source>
        <dbReference type="EMBL" id="PAX51161.1"/>
    </source>
</evidence>
<dbReference type="Proteomes" id="UP000218238">
    <property type="component" value="Unassembled WGS sequence"/>
</dbReference>
<keyword evidence="2" id="KW-1185">Reference proteome</keyword>
<gene>
    <name evidence="1" type="ORF">CK510_26340</name>
</gene>
<accession>A0A2A2TBT1</accession>
<sequence>MGHLFHGKGEHSKYAFFAESYSVLSFTLNYPEITPLNPPLQRGETRNPVPSPFPRGGLGWGSFIWYAPF</sequence>
<reference evidence="1 2" key="1">
    <citation type="submission" date="2017-08" db="EMBL/GenBank/DDBJ databases">
        <title>Draft genome sequence of filamentous cyanobacterium Calothrix elsteri CCALA 953.</title>
        <authorList>
            <person name="Gagunashvili A.N."/>
            <person name="Elster J."/>
            <person name="Andresson O.S."/>
        </authorList>
    </citation>
    <scope>NUCLEOTIDE SEQUENCE [LARGE SCALE GENOMIC DNA]</scope>
    <source>
        <strain evidence="1 2">CCALA 953</strain>
    </source>
</reference>
<evidence type="ECO:0000313" key="2">
    <source>
        <dbReference type="Proteomes" id="UP000218238"/>
    </source>
</evidence>
<dbReference type="AlphaFoldDB" id="A0A2A2TBT1"/>
<comment type="caution">
    <text evidence="1">The sequence shown here is derived from an EMBL/GenBank/DDBJ whole genome shotgun (WGS) entry which is preliminary data.</text>
</comment>
<protein>
    <submittedName>
        <fullName evidence="1">Uncharacterized protein</fullName>
    </submittedName>
</protein>